<dbReference type="Proteomes" id="UP001174909">
    <property type="component" value="Unassembled WGS sequence"/>
</dbReference>
<dbReference type="InterPro" id="IPR037523">
    <property type="entry name" value="VOC_core"/>
</dbReference>
<dbReference type="Pfam" id="PF00903">
    <property type="entry name" value="Glyoxalase"/>
    <property type="match status" value="1"/>
</dbReference>
<keyword evidence="3" id="KW-1185">Reference proteome</keyword>
<dbReference type="PANTHER" id="PTHR43279">
    <property type="entry name" value="CATECHOL-2,3-DIOXYGENASE"/>
    <property type="match status" value="1"/>
</dbReference>
<dbReference type="InterPro" id="IPR004360">
    <property type="entry name" value="Glyas_Fos-R_dOase_dom"/>
</dbReference>
<gene>
    <name evidence="2" type="ORF">GBAR_LOCUS24203</name>
</gene>
<proteinExistence type="predicted"/>
<dbReference type="PROSITE" id="PS51819">
    <property type="entry name" value="VOC"/>
    <property type="match status" value="1"/>
</dbReference>
<name>A0AA35T8B9_GEOBA</name>
<dbReference type="PANTHER" id="PTHR43279:SF1">
    <property type="entry name" value="CATECHOL-2,3-DIOXYGENASE"/>
    <property type="match status" value="1"/>
</dbReference>
<reference evidence="2" key="1">
    <citation type="submission" date="2023-03" db="EMBL/GenBank/DDBJ databases">
        <authorList>
            <person name="Steffen K."/>
            <person name="Cardenas P."/>
        </authorList>
    </citation>
    <scope>NUCLEOTIDE SEQUENCE</scope>
</reference>
<dbReference type="InterPro" id="IPR029068">
    <property type="entry name" value="Glyas_Bleomycin-R_OHBP_Dase"/>
</dbReference>
<dbReference type="EMBL" id="CASHTH010003343">
    <property type="protein sequence ID" value="CAI8043635.1"/>
    <property type="molecule type" value="Genomic_DNA"/>
</dbReference>
<sequence>MPINLSRIGHAAVRVRDIERAKKFYTEVLGFVIEEEDPEHGGVFMSLGRDDTHEGHVFDLSPVEDPDNALDAPERNQVGVAHIAIKVDSHDDMKDAYDHLLSNGVTVDRLVEHANQRSMYFADSEGNRLEIYFEFPTSKELFKRGRGDRDFVFTFEDPVPPWATEIPADWDPDTTVDRYHRGTVRTMGG</sequence>
<organism evidence="2 3">
    <name type="scientific">Geodia barretti</name>
    <name type="common">Barrett's horny sponge</name>
    <dbReference type="NCBI Taxonomy" id="519541"/>
    <lineage>
        <taxon>Eukaryota</taxon>
        <taxon>Metazoa</taxon>
        <taxon>Porifera</taxon>
        <taxon>Demospongiae</taxon>
        <taxon>Heteroscleromorpha</taxon>
        <taxon>Tetractinellida</taxon>
        <taxon>Astrophorina</taxon>
        <taxon>Geodiidae</taxon>
        <taxon>Geodia</taxon>
    </lineage>
</organism>
<comment type="caution">
    <text evidence="2">The sequence shown here is derived from an EMBL/GenBank/DDBJ whole genome shotgun (WGS) entry which is preliminary data.</text>
</comment>
<accession>A0AA35T8B9</accession>
<dbReference type="Gene3D" id="3.10.180.10">
    <property type="entry name" value="2,3-Dihydroxybiphenyl 1,2-Dioxygenase, domain 1"/>
    <property type="match status" value="1"/>
</dbReference>
<dbReference type="AlphaFoldDB" id="A0AA35T8B9"/>
<evidence type="ECO:0000313" key="2">
    <source>
        <dbReference type="EMBL" id="CAI8043635.1"/>
    </source>
</evidence>
<evidence type="ECO:0000259" key="1">
    <source>
        <dbReference type="PROSITE" id="PS51819"/>
    </source>
</evidence>
<evidence type="ECO:0000313" key="3">
    <source>
        <dbReference type="Proteomes" id="UP001174909"/>
    </source>
</evidence>
<protein>
    <submittedName>
        <fullName evidence="2">Catechol-2,3-dioxygenase</fullName>
    </submittedName>
</protein>
<dbReference type="SUPFAM" id="SSF54593">
    <property type="entry name" value="Glyoxalase/Bleomycin resistance protein/Dihydroxybiphenyl dioxygenase"/>
    <property type="match status" value="1"/>
</dbReference>
<dbReference type="CDD" id="cd06587">
    <property type="entry name" value="VOC"/>
    <property type="match status" value="1"/>
</dbReference>
<feature type="domain" description="VOC" evidence="1">
    <location>
        <begin position="7"/>
        <end position="134"/>
    </location>
</feature>